<name>A0A8X8BBW1_BRACI</name>
<proteinExistence type="predicted"/>
<evidence type="ECO:0000313" key="1">
    <source>
        <dbReference type="EMBL" id="KAG2328778.1"/>
    </source>
</evidence>
<reference evidence="1 2" key="1">
    <citation type="submission" date="2020-02" db="EMBL/GenBank/DDBJ databases">
        <authorList>
            <person name="Ma Q."/>
            <person name="Huang Y."/>
            <person name="Song X."/>
            <person name="Pei D."/>
        </authorList>
    </citation>
    <scope>NUCLEOTIDE SEQUENCE [LARGE SCALE GENOMIC DNA]</scope>
    <source>
        <strain evidence="1">Sxm20200214</strain>
        <tissue evidence="1">Leaf</tissue>
    </source>
</reference>
<accession>A0A8X8BBW1</accession>
<sequence length="95" mass="10228">MISSHAHHLLPSSRMWILMCSAPPYVLPPRSVPPIFRYGAGGLLPAGMEENKPATAIGLSEVCIHAIPTGAKFTPKPRKVIALDTTNLSSPRRTT</sequence>
<gene>
    <name evidence="1" type="ORF">Bca52824_011506</name>
</gene>
<evidence type="ECO:0000313" key="2">
    <source>
        <dbReference type="Proteomes" id="UP000886595"/>
    </source>
</evidence>
<dbReference type="EMBL" id="JAAMPC010000002">
    <property type="protein sequence ID" value="KAG2328778.1"/>
    <property type="molecule type" value="Genomic_DNA"/>
</dbReference>
<keyword evidence="2" id="KW-1185">Reference proteome</keyword>
<protein>
    <submittedName>
        <fullName evidence="1">Uncharacterized protein</fullName>
    </submittedName>
</protein>
<dbReference type="Proteomes" id="UP000886595">
    <property type="component" value="Unassembled WGS sequence"/>
</dbReference>
<dbReference type="AlphaFoldDB" id="A0A8X8BBW1"/>
<comment type="caution">
    <text evidence="1">The sequence shown here is derived from an EMBL/GenBank/DDBJ whole genome shotgun (WGS) entry which is preliminary data.</text>
</comment>
<organism evidence="1 2">
    <name type="scientific">Brassica carinata</name>
    <name type="common">Ethiopian mustard</name>
    <name type="synonym">Abyssinian cabbage</name>
    <dbReference type="NCBI Taxonomy" id="52824"/>
    <lineage>
        <taxon>Eukaryota</taxon>
        <taxon>Viridiplantae</taxon>
        <taxon>Streptophyta</taxon>
        <taxon>Embryophyta</taxon>
        <taxon>Tracheophyta</taxon>
        <taxon>Spermatophyta</taxon>
        <taxon>Magnoliopsida</taxon>
        <taxon>eudicotyledons</taxon>
        <taxon>Gunneridae</taxon>
        <taxon>Pentapetalae</taxon>
        <taxon>rosids</taxon>
        <taxon>malvids</taxon>
        <taxon>Brassicales</taxon>
        <taxon>Brassicaceae</taxon>
        <taxon>Brassiceae</taxon>
        <taxon>Brassica</taxon>
    </lineage>
</organism>